<keyword evidence="4" id="KW-1185">Reference proteome</keyword>
<feature type="region of interest" description="Disordered" evidence="1">
    <location>
        <begin position="152"/>
        <end position="179"/>
    </location>
</feature>
<dbReference type="AlphaFoldDB" id="L9WZE3"/>
<dbReference type="PROSITE" id="PS51186">
    <property type="entry name" value="GNAT"/>
    <property type="match status" value="1"/>
</dbReference>
<dbReference type="Gene3D" id="3.40.50.450">
    <property type="match status" value="1"/>
</dbReference>
<proteinExistence type="predicted"/>
<evidence type="ECO:0000313" key="3">
    <source>
        <dbReference type="EMBL" id="ELY54845.1"/>
    </source>
</evidence>
<dbReference type="eggNOG" id="arCOG02431">
    <property type="taxonomic scope" value="Archaea"/>
</dbReference>
<gene>
    <name evidence="3" type="ORF">C493_12112</name>
</gene>
<dbReference type="InterPro" id="IPR005268">
    <property type="entry name" value="CHP00725"/>
</dbReference>
<dbReference type="eggNOG" id="arCOG00839">
    <property type="taxonomic scope" value="Archaea"/>
</dbReference>
<dbReference type="SUPFAM" id="SSF102405">
    <property type="entry name" value="MCP/YpsA-like"/>
    <property type="match status" value="1"/>
</dbReference>
<dbReference type="Gene3D" id="3.40.630.30">
    <property type="match status" value="1"/>
</dbReference>
<dbReference type="PATRIC" id="fig|1227499.3.peg.2480"/>
<name>L9WZE3_9EURY</name>
<dbReference type="STRING" id="1227499.C493_12112"/>
<dbReference type="Pfam" id="PF13508">
    <property type="entry name" value="Acetyltransf_7"/>
    <property type="match status" value="1"/>
</dbReference>
<evidence type="ECO:0000256" key="1">
    <source>
        <dbReference type="SAM" id="MobiDB-lite"/>
    </source>
</evidence>
<sequence length="310" mass="32156">MRVSVIGGGAITDEQAARAEAVGRELGARGHTVVCGGRGGTMEAVCRGAKRAGGTTIGILPSDRREQANNHVDVPIATGMGHARNALVALNGDAVIALEGGVGTLTEIGFAGIYGRPVVGLETHDVSAVGVGIDLETVETPEAAVDAAEAALESDTATSDGTDAAAEDESTIPADDPYAIREEVPDPETFAALREAANLPPRSPEGIERGLPNSLHGAVAVHEPTGDVVGMGRVVGDGGTVYQITDMAVHPDHQRRGLGTRLMERLEAYIAETAPPRAYVNLIADIDGFYEQFGFEGVQPASKGMFRRTE</sequence>
<organism evidence="3 4">
    <name type="scientific">Natronolimnohabitans innermongolicus JCM 12255</name>
    <dbReference type="NCBI Taxonomy" id="1227499"/>
    <lineage>
        <taxon>Archaea</taxon>
        <taxon>Methanobacteriati</taxon>
        <taxon>Methanobacteriota</taxon>
        <taxon>Stenosarchaea group</taxon>
        <taxon>Halobacteria</taxon>
        <taxon>Halobacteriales</taxon>
        <taxon>Natrialbaceae</taxon>
        <taxon>Natronolimnohabitans</taxon>
    </lineage>
</organism>
<dbReference type="InterPro" id="IPR000182">
    <property type="entry name" value="GNAT_dom"/>
</dbReference>
<dbReference type="InterPro" id="IPR016181">
    <property type="entry name" value="Acyl_CoA_acyltransferase"/>
</dbReference>
<dbReference type="Pfam" id="PF18306">
    <property type="entry name" value="LDcluster4"/>
    <property type="match status" value="1"/>
</dbReference>
<accession>L9WZE3</accession>
<dbReference type="GO" id="GO:0016747">
    <property type="term" value="F:acyltransferase activity, transferring groups other than amino-acyl groups"/>
    <property type="evidence" value="ECO:0007669"/>
    <property type="project" value="InterPro"/>
</dbReference>
<dbReference type="PANTHER" id="PTHR43393:SF3">
    <property type="entry name" value="LYSINE DECARBOXYLASE-LIKE PROTEIN"/>
    <property type="match status" value="1"/>
</dbReference>
<feature type="compositionally biased region" description="Low complexity" evidence="1">
    <location>
        <begin position="152"/>
        <end position="164"/>
    </location>
</feature>
<dbReference type="InterPro" id="IPR041164">
    <property type="entry name" value="LDcluster4"/>
</dbReference>
<protein>
    <recommendedName>
        <fullName evidence="2">N-acetyltransferase domain-containing protein</fullName>
    </recommendedName>
</protein>
<comment type="caution">
    <text evidence="3">The sequence shown here is derived from an EMBL/GenBank/DDBJ whole genome shotgun (WGS) entry which is preliminary data.</text>
</comment>
<evidence type="ECO:0000313" key="4">
    <source>
        <dbReference type="Proteomes" id="UP000011602"/>
    </source>
</evidence>
<reference evidence="3 4" key="1">
    <citation type="journal article" date="2014" name="PLoS Genet.">
        <title>Phylogenetically driven sequencing of extremely halophilic archaea reveals strategies for static and dynamic osmo-response.</title>
        <authorList>
            <person name="Becker E.A."/>
            <person name="Seitzer P.M."/>
            <person name="Tritt A."/>
            <person name="Larsen D."/>
            <person name="Krusor M."/>
            <person name="Yao A.I."/>
            <person name="Wu D."/>
            <person name="Madern D."/>
            <person name="Eisen J.A."/>
            <person name="Darling A.E."/>
            <person name="Facciotti M.T."/>
        </authorList>
    </citation>
    <scope>NUCLEOTIDE SEQUENCE [LARGE SCALE GENOMIC DNA]</scope>
    <source>
        <strain evidence="3 4">JCM 12255</strain>
    </source>
</reference>
<dbReference type="InterPro" id="IPR052341">
    <property type="entry name" value="LOG_family_nucleotidases"/>
</dbReference>
<dbReference type="PANTHER" id="PTHR43393">
    <property type="entry name" value="CYTOKININ RIBOSIDE 5'-MONOPHOSPHATE PHOSPHORIBOHYDROLASE"/>
    <property type="match status" value="1"/>
</dbReference>
<dbReference type="SUPFAM" id="SSF55729">
    <property type="entry name" value="Acyl-CoA N-acyltransferases (Nat)"/>
    <property type="match status" value="1"/>
</dbReference>
<dbReference type="Proteomes" id="UP000011602">
    <property type="component" value="Unassembled WGS sequence"/>
</dbReference>
<evidence type="ECO:0000259" key="2">
    <source>
        <dbReference type="PROSITE" id="PS51186"/>
    </source>
</evidence>
<feature type="domain" description="N-acetyltransferase" evidence="2">
    <location>
        <begin position="178"/>
        <end position="310"/>
    </location>
</feature>
<dbReference type="EMBL" id="AOHZ01000054">
    <property type="protein sequence ID" value="ELY54845.1"/>
    <property type="molecule type" value="Genomic_DNA"/>
</dbReference>
<dbReference type="NCBIfam" id="TIGR00725">
    <property type="entry name" value="TIGR00725 family protein"/>
    <property type="match status" value="1"/>
</dbReference>
<dbReference type="CDD" id="cd04301">
    <property type="entry name" value="NAT_SF"/>
    <property type="match status" value="1"/>
</dbReference>
<dbReference type="GO" id="GO:0005829">
    <property type="term" value="C:cytosol"/>
    <property type="evidence" value="ECO:0007669"/>
    <property type="project" value="TreeGrafter"/>
</dbReference>